<dbReference type="Gene3D" id="1.25.40.20">
    <property type="entry name" value="Ankyrin repeat-containing domain"/>
    <property type="match status" value="2"/>
</dbReference>
<dbReference type="InterPro" id="IPR002110">
    <property type="entry name" value="Ankyrin_rpt"/>
</dbReference>
<evidence type="ECO:0000256" key="1">
    <source>
        <dbReference type="ARBA" id="ARBA00022737"/>
    </source>
</evidence>
<dbReference type="AlphaFoldDB" id="A0A5C6CDL7"/>
<evidence type="ECO:0000256" key="3">
    <source>
        <dbReference type="PROSITE-ProRule" id="PRU00023"/>
    </source>
</evidence>
<dbReference type="GO" id="GO:0045732">
    <property type="term" value="P:positive regulation of protein catabolic process"/>
    <property type="evidence" value="ECO:0007669"/>
    <property type="project" value="TreeGrafter"/>
</dbReference>
<dbReference type="PANTHER" id="PTHR24136:SF15">
    <property type="entry name" value="ANK_REP_REGION DOMAIN-CONTAINING PROTEIN"/>
    <property type="match status" value="1"/>
</dbReference>
<dbReference type="Pfam" id="PF12796">
    <property type="entry name" value="Ank_2"/>
    <property type="match status" value="2"/>
</dbReference>
<organism evidence="4 5">
    <name type="scientific">Novipirellula galeiformis</name>
    <dbReference type="NCBI Taxonomy" id="2528004"/>
    <lineage>
        <taxon>Bacteria</taxon>
        <taxon>Pseudomonadati</taxon>
        <taxon>Planctomycetota</taxon>
        <taxon>Planctomycetia</taxon>
        <taxon>Pirellulales</taxon>
        <taxon>Pirellulaceae</taxon>
        <taxon>Novipirellula</taxon>
    </lineage>
</organism>
<name>A0A5C6CDL7_9BACT</name>
<proteinExistence type="predicted"/>
<feature type="repeat" description="ANK" evidence="3">
    <location>
        <begin position="148"/>
        <end position="180"/>
    </location>
</feature>
<dbReference type="PROSITE" id="PS50297">
    <property type="entry name" value="ANK_REP_REGION"/>
    <property type="match status" value="3"/>
</dbReference>
<feature type="repeat" description="ANK" evidence="3">
    <location>
        <begin position="15"/>
        <end position="47"/>
    </location>
</feature>
<keyword evidence="1" id="KW-0677">Repeat</keyword>
<dbReference type="GO" id="GO:0016567">
    <property type="term" value="P:protein ubiquitination"/>
    <property type="evidence" value="ECO:0007669"/>
    <property type="project" value="TreeGrafter"/>
</dbReference>
<dbReference type="PRINTS" id="PR01415">
    <property type="entry name" value="ANKYRIN"/>
</dbReference>
<evidence type="ECO:0000313" key="4">
    <source>
        <dbReference type="EMBL" id="TWU22973.1"/>
    </source>
</evidence>
<keyword evidence="5" id="KW-1185">Reference proteome</keyword>
<keyword evidence="2 3" id="KW-0040">ANK repeat</keyword>
<dbReference type="EMBL" id="SJPT01000004">
    <property type="protein sequence ID" value="TWU22973.1"/>
    <property type="molecule type" value="Genomic_DNA"/>
</dbReference>
<dbReference type="Proteomes" id="UP000316304">
    <property type="component" value="Unassembled WGS sequence"/>
</dbReference>
<evidence type="ECO:0000313" key="5">
    <source>
        <dbReference type="Proteomes" id="UP000316304"/>
    </source>
</evidence>
<protein>
    <submittedName>
        <fullName evidence="4">Ankyrin repeats (3 copies)</fullName>
    </submittedName>
</protein>
<dbReference type="PROSITE" id="PS50088">
    <property type="entry name" value="ANK_REPEAT"/>
    <property type="match status" value="3"/>
</dbReference>
<dbReference type="InterPro" id="IPR036770">
    <property type="entry name" value="Ankyrin_rpt-contain_sf"/>
</dbReference>
<dbReference type="SUPFAM" id="SSF48403">
    <property type="entry name" value="Ankyrin repeat"/>
    <property type="match status" value="1"/>
</dbReference>
<sequence length="213" mass="23219">MVLSDPSLVDADDAHNWRPIFHAAIGKHADVVRFLLESGADISAHDGDALHYAAEVPENTDVVSLLVSYGALDPHVRPSCDVSRQLLAAIFLRDANRVRSLLKRHPGIATCPDGRGDSPIHHAARNGDVRIVRLLIEYGAGTNENNTRGHTVLYCAGGHGHLETVRLLIHFGADPSVRFTHDGKNLAEWLAQYPDDERLVPIAELLAKMPESG</sequence>
<dbReference type="PANTHER" id="PTHR24136">
    <property type="entry name" value="SOWAH (DROSOPHILA) HOMOLOG"/>
    <property type="match status" value="1"/>
</dbReference>
<feature type="repeat" description="ANK" evidence="3">
    <location>
        <begin position="115"/>
        <end position="147"/>
    </location>
</feature>
<dbReference type="SMART" id="SM00248">
    <property type="entry name" value="ANK"/>
    <property type="match status" value="4"/>
</dbReference>
<evidence type="ECO:0000256" key="2">
    <source>
        <dbReference type="ARBA" id="ARBA00023043"/>
    </source>
</evidence>
<comment type="caution">
    <text evidence="4">The sequence shown here is derived from an EMBL/GenBank/DDBJ whole genome shotgun (WGS) entry which is preliminary data.</text>
</comment>
<dbReference type="InterPro" id="IPR051573">
    <property type="entry name" value="Ankyrin-SOCS_box_domain"/>
</dbReference>
<gene>
    <name evidence="4" type="ORF">Pla52o_25060</name>
</gene>
<accession>A0A5C6CDL7</accession>
<reference evidence="4 5" key="1">
    <citation type="submission" date="2019-02" db="EMBL/GenBank/DDBJ databases">
        <title>Deep-cultivation of Planctomycetes and their phenomic and genomic characterization uncovers novel biology.</title>
        <authorList>
            <person name="Wiegand S."/>
            <person name="Jogler M."/>
            <person name="Boedeker C."/>
            <person name="Pinto D."/>
            <person name="Vollmers J."/>
            <person name="Rivas-Marin E."/>
            <person name="Kohn T."/>
            <person name="Peeters S.H."/>
            <person name="Heuer A."/>
            <person name="Rast P."/>
            <person name="Oberbeckmann S."/>
            <person name="Bunk B."/>
            <person name="Jeske O."/>
            <person name="Meyerdierks A."/>
            <person name="Storesund J.E."/>
            <person name="Kallscheuer N."/>
            <person name="Luecker S."/>
            <person name="Lage O.M."/>
            <person name="Pohl T."/>
            <person name="Merkel B.J."/>
            <person name="Hornburger P."/>
            <person name="Mueller R.-W."/>
            <person name="Bruemmer F."/>
            <person name="Labrenz M."/>
            <person name="Spormann A.M."/>
            <person name="Op Den Camp H."/>
            <person name="Overmann J."/>
            <person name="Amann R."/>
            <person name="Jetten M.S.M."/>
            <person name="Mascher T."/>
            <person name="Medema M.H."/>
            <person name="Devos D.P."/>
            <person name="Kaster A.-K."/>
            <person name="Ovreas L."/>
            <person name="Rohde M."/>
            <person name="Galperin M.Y."/>
            <person name="Jogler C."/>
        </authorList>
    </citation>
    <scope>NUCLEOTIDE SEQUENCE [LARGE SCALE GENOMIC DNA]</scope>
    <source>
        <strain evidence="4 5">Pla52o</strain>
    </source>
</reference>